<reference evidence="2" key="1">
    <citation type="submission" date="2023-05" db="EMBL/GenBank/DDBJ databases">
        <authorList>
            <person name="Du J."/>
        </authorList>
    </citation>
    <scope>NUCLEOTIDE SEQUENCE</scope>
    <source>
        <strain evidence="2">UMB1064</strain>
    </source>
</reference>
<evidence type="ECO:0000313" key="2">
    <source>
        <dbReference type="EMBL" id="MEO3716695.1"/>
    </source>
</evidence>
<dbReference type="EMBL" id="JASOOY020000011">
    <property type="protein sequence ID" value="MEO3716695.1"/>
    <property type="molecule type" value="Genomic_DNA"/>
</dbReference>
<comment type="caution">
    <text evidence="2">The sequence shown here is derived from an EMBL/GenBank/DDBJ whole genome shotgun (WGS) entry which is preliminary data.</text>
</comment>
<evidence type="ECO:0008006" key="4">
    <source>
        <dbReference type="Google" id="ProtNLM"/>
    </source>
</evidence>
<feature type="transmembrane region" description="Helical" evidence="1">
    <location>
        <begin position="21"/>
        <end position="51"/>
    </location>
</feature>
<evidence type="ECO:0000313" key="3">
    <source>
        <dbReference type="Proteomes" id="UP001223646"/>
    </source>
</evidence>
<dbReference type="AlphaFoldDB" id="A0AAW9SW31"/>
<dbReference type="RefSeq" id="WP_048732712.1">
    <property type="nucleotide sequence ID" value="NZ_JAFJMG010000003.1"/>
</dbReference>
<accession>A0AAW9SW31</accession>
<gene>
    <name evidence="2" type="ORF">QP460_003710</name>
</gene>
<keyword evidence="1" id="KW-0812">Transmembrane</keyword>
<keyword evidence="1" id="KW-1133">Transmembrane helix</keyword>
<protein>
    <recommendedName>
        <fullName evidence="4">Secreted protein</fullName>
    </recommendedName>
</protein>
<organism evidence="2 3">
    <name type="scientific">Corynebacterium amycolatum</name>
    <dbReference type="NCBI Taxonomy" id="43765"/>
    <lineage>
        <taxon>Bacteria</taxon>
        <taxon>Bacillati</taxon>
        <taxon>Actinomycetota</taxon>
        <taxon>Actinomycetes</taxon>
        <taxon>Mycobacteriales</taxon>
        <taxon>Corynebacteriaceae</taxon>
        <taxon>Corynebacterium</taxon>
    </lineage>
</organism>
<evidence type="ECO:0000256" key="1">
    <source>
        <dbReference type="SAM" id="Phobius"/>
    </source>
</evidence>
<proteinExistence type="predicted"/>
<reference evidence="2" key="2">
    <citation type="submission" date="2024-05" db="EMBL/GenBank/DDBJ databases">
        <authorList>
            <person name="Wolfe A."/>
        </authorList>
    </citation>
    <scope>NUCLEOTIDE SEQUENCE</scope>
    <source>
        <strain evidence="2">UMB1064</strain>
    </source>
</reference>
<dbReference type="Proteomes" id="UP001223646">
    <property type="component" value="Unassembled WGS sequence"/>
</dbReference>
<keyword evidence="1" id="KW-0472">Membrane</keyword>
<sequence length="71" mass="7826">MAEAFDRVGQWLIQLPLLAQVSALCVVLLVVGGFVAFVLVGAIDVVSGRLWQWSVRRRERSQERRGAGSDS</sequence>
<name>A0AAW9SW31_CORAY</name>